<dbReference type="RefSeq" id="WP_321549186.1">
    <property type="nucleotide sequence ID" value="NZ_JAXIVS010000011.1"/>
</dbReference>
<dbReference type="PROSITE" id="PS51918">
    <property type="entry name" value="RADICAL_SAM"/>
    <property type="match status" value="1"/>
</dbReference>
<dbReference type="PANTHER" id="PTHR11228:SF7">
    <property type="entry name" value="PQQA PEPTIDE CYCLASE"/>
    <property type="match status" value="1"/>
</dbReference>
<dbReference type="Proteomes" id="UP001291309">
    <property type="component" value="Unassembled WGS sequence"/>
</dbReference>
<keyword evidence="6" id="KW-0408">Iron</keyword>
<dbReference type="PANTHER" id="PTHR11228">
    <property type="entry name" value="RADICAL SAM DOMAIN PROTEIN"/>
    <property type="match status" value="1"/>
</dbReference>
<evidence type="ECO:0000256" key="5">
    <source>
        <dbReference type="ARBA" id="ARBA00023002"/>
    </source>
</evidence>
<dbReference type="InterPro" id="IPR034391">
    <property type="entry name" value="AdoMet-like_SPASM_containing"/>
</dbReference>
<evidence type="ECO:0000256" key="7">
    <source>
        <dbReference type="ARBA" id="ARBA00023014"/>
    </source>
</evidence>
<evidence type="ECO:0000259" key="8">
    <source>
        <dbReference type="PROSITE" id="PS51918"/>
    </source>
</evidence>
<dbReference type="InterPro" id="IPR058240">
    <property type="entry name" value="rSAM_sf"/>
</dbReference>
<organism evidence="9 10">
    <name type="scientific">Hyalangium rubrum</name>
    <dbReference type="NCBI Taxonomy" id="3103134"/>
    <lineage>
        <taxon>Bacteria</taxon>
        <taxon>Pseudomonadati</taxon>
        <taxon>Myxococcota</taxon>
        <taxon>Myxococcia</taxon>
        <taxon>Myxococcales</taxon>
        <taxon>Cystobacterineae</taxon>
        <taxon>Archangiaceae</taxon>
        <taxon>Hyalangium</taxon>
    </lineage>
</organism>
<sequence length="418" mass="47183">MGSSGTGFIVSPYLVSIDDTVVDDWALRRAPLAGQGMFYDLLAMRLVVTSREDKRQLERLRRNPGEVAALAVASPETFQRLATREVLLPESEAFRRHRYTCVEIEINRHCNFRCSFCPVEAAPKPKAFMSPELYALVVDRVREYGAPSISLNHYSEPTLDPTLLERVRLAKEHGLQVRLHTNASLLNAEKIRALAEFGNIHLVINLPSVDRAEYERITGAKLFDRVLANLRTIHEHGLPARLSINSPRESADENVRRINEMFATMFGDSVAWPTDNRAGLLQKEEYAAEVEHLGLLSGCTYALNQLNIAHDGKVFLCCQDFNQEYVFGDIRQQSLREIAESDRMVQLRRWIFGHEKPPERFICSQCSWTTSLKAEPGPLNVGSDARRTQRLPRAGSHPMPPWPIAWAVEAPRVEASAG</sequence>
<evidence type="ECO:0000256" key="6">
    <source>
        <dbReference type="ARBA" id="ARBA00023004"/>
    </source>
</evidence>
<evidence type="ECO:0000256" key="3">
    <source>
        <dbReference type="ARBA" id="ARBA00022691"/>
    </source>
</evidence>
<dbReference type="InterPro" id="IPR023885">
    <property type="entry name" value="4Fe4S-binding_SPASM_dom"/>
</dbReference>
<reference evidence="9 10" key="1">
    <citation type="submission" date="2023-12" db="EMBL/GenBank/DDBJ databases">
        <title>the genome sequence of Hyalangium sp. s54d21.</title>
        <authorList>
            <person name="Zhang X."/>
        </authorList>
    </citation>
    <scope>NUCLEOTIDE SEQUENCE [LARGE SCALE GENOMIC DNA]</scope>
    <source>
        <strain evidence="10">s54d21</strain>
    </source>
</reference>
<dbReference type="Gene3D" id="3.20.20.70">
    <property type="entry name" value="Aldolase class I"/>
    <property type="match status" value="1"/>
</dbReference>
<dbReference type="InterPro" id="IPR000385">
    <property type="entry name" value="MoaA_NifB_PqqE_Fe-S-bd_CS"/>
</dbReference>
<protein>
    <submittedName>
        <fullName evidence="9">Radical SAM protein</fullName>
    </submittedName>
</protein>
<feature type="domain" description="Radical SAM core" evidence="8">
    <location>
        <begin position="94"/>
        <end position="296"/>
    </location>
</feature>
<dbReference type="Pfam" id="PF13186">
    <property type="entry name" value="SPASM"/>
    <property type="match status" value="1"/>
</dbReference>
<keyword evidence="5" id="KW-0560">Oxidoreductase</keyword>
<evidence type="ECO:0000313" key="10">
    <source>
        <dbReference type="Proteomes" id="UP001291309"/>
    </source>
</evidence>
<evidence type="ECO:0000256" key="4">
    <source>
        <dbReference type="ARBA" id="ARBA00022723"/>
    </source>
</evidence>
<comment type="caution">
    <text evidence="9">The sequence shown here is derived from an EMBL/GenBank/DDBJ whole genome shotgun (WGS) entry which is preliminary data.</text>
</comment>
<dbReference type="SFLD" id="SFLDG01387">
    <property type="entry name" value="BtrN-like_SPASM_domain_contain"/>
    <property type="match status" value="1"/>
</dbReference>
<keyword evidence="4" id="KW-0479">Metal-binding</keyword>
<keyword evidence="3" id="KW-0949">S-adenosyl-L-methionine</keyword>
<dbReference type="CDD" id="cd01335">
    <property type="entry name" value="Radical_SAM"/>
    <property type="match status" value="1"/>
</dbReference>
<dbReference type="InterPro" id="IPR050377">
    <property type="entry name" value="Radical_SAM_PqqE_MftC-like"/>
</dbReference>
<dbReference type="SFLD" id="SFLDS00029">
    <property type="entry name" value="Radical_SAM"/>
    <property type="match status" value="1"/>
</dbReference>
<dbReference type="SFLD" id="SFLDG01067">
    <property type="entry name" value="SPASM/twitch_domain_containing"/>
    <property type="match status" value="1"/>
</dbReference>
<dbReference type="EMBL" id="JAXIVS010000011">
    <property type="protein sequence ID" value="MDY7230464.1"/>
    <property type="molecule type" value="Genomic_DNA"/>
</dbReference>
<dbReference type="InterPro" id="IPR013785">
    <property type="entry name" value="Aldolase_TIM"/>
</dbReference>
<dbReference type="CDD" id="cd21109">
    <property type="entry name" value="SPASM"/>
    <property type="match status" value="1"/>
</dbReference>
<dbReference type="SUPFAM" id="SSF102114">
    <property type="entry name" value="Radical SAM enzymes"/>
    <property type="match status" value="1"/>
</dbReference>
<gene>
    <name evidence="9" type="ORF">SYV04_28975</name>
</gene>
<dbReference type="SMART" id="SM00729">
    <property type="entry name" value="Elp3"/>
    <property type="match status" value="1"/>
</dbReference>
<name>A0ABU5HAG3_9BACT</name>
<comment type="cofactor">
    <cofactor evidence="1">
        <name>[4Fe-4S] cluster</name>
        <dbReference type="ChEBI" id="CHEBI:49883"/>
    </cofactor>
</comment>
<evidence type="ECO:0000256" key="2">
    <source>
        <dbReference type="ARBA" id="ARBA00022485"/>
    </source>
</evidence>
<accession>A0ABU5HAG3</accession>
<dbReference type="Pfam" id="PF04055">
    <property type="entry name" value="Radical_SAM"/>
    <property type="match status" value="1"/>
</dbReference>
<dbReference type="InterPro" id="IPR007197">
    <property type="entry name" value="rSAM"/>
</dbReference>
<dbReference type="PROSITE" id="PS01305">
    <property type="entry name" value="MOAA_NIFB_PQQE"/>
    <property type="match status" value="1"/>
</dbReference>
<dbReference type="InterPro" id="IPR006638">
    <property type="entry name" value="Elp3/MiaA/NifB-like_rSAM"/>
</dbReference>
<keyword evidence="10" id="KW-1185">Reference proteome</keyword>
<keyword evidence="7" id="KW-0411">Iron-sulfur</keyword>
<evidence type="ECO:0000256" key="1">
    <source>
        <dbReference type="ARBA" id="ARBA00001966"/>
    </source>
</evidence>
<keyword evidence="2" id="KW-0004">4Fe-4S</keyword>
<proteinExistence type="predicted"/>
<evidence type="ECO:0000313" key="9">
    <source>
        <dbReference type="EMBL" id="MDY7230464.1"/>
    </source>
</evidence>